<dbReference type="AlphaFoldDB" id="A0AAQ3QT83"/>
<dbReference type="SUPFAM" id="SSF103515">
    <property type="entry name" value="Autotransporter"/>
    <property type="match status" value="1"/>
</dbReference>
<keyword evidence="2" id="KW-1185">Reference proteome</keyword>
<dbReference type="Gene3D" id="2.40.128.130">
    <property type="entry name" value="Autotransporter beta-domain"/>
    <property type="match status" value="1"/>
</dbReference>
<organism evidence="1 2">
    <name type="scientific">Rubellicoccus peritrichatus</name>
    <dbReference type="NCBI Taxonomy" id="3080537"/>
    <lineage>
        <taxon>Bacteria</taxon>
        <taxon>Pseudomonadati</taxon>
        <taxon>Verrucomicrobiota</taxon>
        <taxon>Opitutia</taxon>
        <taxon>Puniceicoccales</taxon>
        <taxon>Cerasicoccaceae</taxon>
        <taxon>Rubellicoccus</taxon>
    </lineage>
</organism>
<dbReference type="InterPro" id="IPR036709">
    <property type="entry name" value="Autotransporte_beta_dom_sf"/>
</dbReference>
<name>A0AAQ3QT83_9BACT</name>
<reference evidence="1 2" key="1">
    <citation type="submission" date="2023-10" db="EMBL/GenBank/DDBJ databases">
        <title>Rubellicoccus peritrichatus gen. nov., sp. nov., isolated from an algae of coral reef tank.</title>
        <authorList>
            <person name="Luo J."/>
        </authorList>
    </citation>
    <scope>NUCLEOTIDE SEQUENCE [LARGE SCALE GENOMIC DNA]</scope>
    <source>
        <strain evidence="1 2">CR14</strain>
    </source>
</reference>
<dbReference type="KEGG" id="puo:RZN69_09985"/>
<dbReference type="Proteomes" id="UP001304300">
    <property type="component" value="Chromosome"/>
</dbReference>
<dbReference type="EMBL" id="CP136920">
    <property type="protein sequence ID" value="WOO43418.1"/>
    <property type="molecule type" value="Genomic_DNA"/>
</dbReference>
<gene>
    <name evidence="1" type="ORF">RZN69_09985</name>
</gene>
<dbReference type="RefSeq" id="WP_317835973.1">
    <property type="nucleotide sequence ID" value="NZ_CP136920.1"/>
</dbReference>
<evidence type="ECO:0000313" key="2">
    <source>
        <dbReference type="Proteomes" id="UP001304300"/>
    </source>
</evidence>
<proteinExistence type="predicted"/>
<accession>A0AAQ3QT83</accession>
<sequence length="423" mass="47853">MVNPKIAQSFGPCQKNLYGVLLTKRCFVIGLWSILFSFSCLNSYGENRNFRLGAFNFDLAATFQVEYNDNINGATNNPISDVILTPGIILVGEWKATELNTLSVSIGLGYSKYLRNPELDSSRNFLNINPDTEISFTAFVEDFTIEVFDRITYTVDATDALLPNNNNPIDYGRFINLAGLNVDWDLNDVILFMSFTRLDIIPTTSDFDFQSRTEHKIEAGPRFLVAPNLTLGFTGSVAWNQWHDSGANGVIKNNSVSYSIGPMAIWQPTSVINVSASGGVIWFDFQDNDPTTPDNSNPVGFFGNIAVSHRLTQNYTHSIAFSRSYNYGYLSNFTIVDSLIYGWNWRLGKKINPRGRVGWDRGNDSGGTNPEDYDRFFVGVGMDYRFSNQIVAGLNYEWSHRNSNIFNRTFDRNRVWADLRYDF</sequence>
<protein>
    <submittedName>
        <fullName evidence="1">Uncharacterized protein</fullName>
    </submittedName>
</protein>
<evidence type="ECO:0000313" key="1">
    <source>
        <dbReference type="EMBL" id="WOO43418.1"/>
    </source>
</evidence>